<proteinExistence type="predicted"/>
<keyword evidence="1" id="KW-1133">Transmembrane helix</keyword>
<evidence type="ECO:0000313" key="2">
    <source>
        <dbReference type="EMBL" id="OQQ84875.1"/>
    </source>
</evidence>
<dbReference type="Proteomes" id="UP000192638">
    <property type="component" value="Unassembled WGS sequence"/>
</dbReference>
<dbReference type="EMBL" id="NBEB01000038">
    <property type="protein sequence ID" value="OQQ84875.1"/>
    <property type="molecule type" value="Genomic_DNA"/>
</dbReference>
<feature type="transmembrane region" description="Helical" evidence="1">
    <location>
        <begin position="12"/>
        <end position="32"/>
    </location>
</feature>
<evidence type="ECO:0000313" key="3">
    <source>
        <dbReference type="Proteomes" id="UP000192638"/>
    </source>
</evidence>
<gene>
    <name evidence="2" type="ORF">B6U60_03405</name>
</gene>
<keyword evidence="1" id="KW-0812">Transmembrane</keyword>
<keyword evidence="1" id="KW-0472">Membrane</keyword>
<evidence type="ECO:0000256" key="1">
    <source>
        <dbReference type="SAM" id="Phobius"/>
    </source>
</evidence>
<organism evidence="2 3">
    <name type="scientific">Ligilactobacillus salivarius</name>
    <dbReference type="NCBI Taxonomy" id="1624"/>
    <lineage>
        <taxon>Bacteria</taxon>
        <taxon>Bacillati</taxon>
        <taxon>Bacillota</taxon>
        <taxon>Bacilli</taxon>
        <taxon>Lactobacillales</taxon>
        <taxon>Lactobacillaceae</taxon>
        <taxon>Ligilactobacillus</taxon>
    </lineage>
</organism>
<accession>A0A1V9QVI5</accession>
<protein>
    <submittedName>
        <fullName evidence="2">Uncharacterized protein</fullName>
    </submittedName>
</protein>
<name>A0A1V9QVI5_9LACO</name>
<dbReference type="AlphaFoldDB" id="A0A1V9QVI5"/>
<reference evidence="2 3" key="1">
    <citation type="submission" date="2017-03" db="EMBL/GenBank/DDBJ databases">
        <title>Phylogenomics and comparative genomics of Lactobacillus salivarius, a mammalian gut commensal.</title>
        <authorList>
            <person name="Harris H.M."/>
        </authorList>
    </citation>
    <scope>NUCLEOTIDE SEQUENCE [LARGE SCALE GENOMIC DNA]</scope>
    <source>
        <strain evidence="2 3">LMG 14477</strain>
    </source>
</reference>
<comment type="caution">
    <text evidence="2">The sequence shown here is derived from an EMBL/GenBank/DDBJ whole genome shotgun (WGS) entry which is preliminary data.</text>
</comment>
<sequence>MISYTLNIAQYILLIALSVAAGYILHGIVRAIKDGTFFD</sequence>